<dbReference type="FunFam" id="1.20.120.720:FF:000015">
    <property type="entry name" value="Myosin I"/>
    <property type="match status" value="1"/>
</dbReference>
<protein>
    <recommendedName>
        <fullName evidence="3">Myosin-1</fullName>
    </recommendedName>
    <alternativeName>
        <fullName evidence="19">Class I unconventional myosin</fullName>
    </alternativeName>
    <alternativeName>
        <fullName evidence="18">Type I myosin</fullName>
    </alternativeName>
</protein>
<gene>
    <name evidence="28" type="ORF">BDU57DRAFT_532752</name>
</gene>
<evidence type="ECO:0000256" key="3">
    <source>
        <dbReference type="ARBA" id="ARBA00016187"/>
    </source>
</evidence>
<accession>A0A6A5QAC9</accession>
<feature type="compositionally biased region" description="Low complexity" evidence="23">
    <location>
        <begin position="920"/>
        <end position="935"/>
    </location>
</feature>
<feature type="compositionally biased region" description="Basic and acidic residues" evidence="23">
    <location>
        <begin position="1913"/>
        <end position="1924"/>
    </location>
</feature>
<evidence type="ECO:0000256" key="15">
    <source>
        <dbReference type="ARBA" id="ARBA00023175"/>
    </source>
</evidence>
<dbReference type="CDD" id="cd11858">
    <property type="entry name" value="SH3_Myosin-I_fungi"/>
    <property type="match status" value="1"/>
</dbReference>
<dbReference type="InterPro" id="IPR010926">
    <property type="entry name" value="Myosin_TH1"/>
</dbReference>
<dbReference type="PROSITE" id="PS50002">
    <property type="entry name" value="SH3"/>
    <property type="match status" value="1"/>
</dbReference>
<feature type="domain" description="Myosin motor" evidence="26">
    <location>
        <begin position="1010"/>
        <end position="1689"/>
    </location>
</feature>
<evidence type="ECO:0000259" key="26">
    <source>
        <dbReference type="PROSITE" id="PS51456"/>
    </source>
</evidence>
<dbReference type="InterPro" id="IPR033695">
    <property type="entry name" value="POLO_box_2"/>
</dbReference>
<evidence type="ECO:0000256" key="20">
    <source>
        <dbReference type="PROSITE-ProRule" id="PRU00192"/>
    </source>
</evidence>
<evidence type="ECO:0000256" key="12">
    <source>
        <dbReference type="ARBA" id="ARBA00022801"/>
    </source>
</evidence>
<dbReference type="InterPro" id="IPR035535">
    <property type="entry name" value="Fungal_myosin-I_SH3"/>
</dbReference>
<evidence type="ECO:0000256" key="14">
    <source>
        <dbReference type="ARBA" id="ARBA00023123"/>
    </source>
</evidence>
<dbReference type="SUPFAM" id="SSF82615">
    <property type="entry name" value="Polo-box domain"/>
    <property type="match status" value="2"/>
</dbReference>
<organism evidence="28 29">
    <name type="scientific">Ampelomyces quisqualis</name>
    <name type="common">Powdery mildew agent</name>
    <dbReference type="NCBI Taxonomy" id="50730"/>
    <lineage>
        <taxon>Eukaryota</taxon>
        <taxon>Fungi</taxon>
        <taxon>Dikarya</taxon>
        <taxon>Ascomycota</taxon>
        <taxon>Pezizomycotina</taxon>
        <taxon>Dothideomycetes</taxon>
        <taxon>Pleosporomycetidae</taxon>
        <taxon>Pleosporales</taxon>
        <taxon>Pleosporineae</taxon>
        <taxon>Phaeosphaeriaceae</taxon>
        <taxon>Ampelomyces</taxon>
    </lineage>
</organism>
<reference evidence="28" key="1">
    <citation type="journal article" date="2020" name="Stud. Mycol.">
        <title>101 Dothideomycetes genomes: a test case for predicting lifestyles and emergence of pathogens.</title>
        <authorList>
            <person name="Haridas S."/>
            <person name="Albert R."/>
            <person name="Binder M."/>
            <person name="Bloem J."/>
            <person name="Labutti K."/>
            <person name="Salamov A."/>
            <person name="Andreopoulos B."/>
            <person name="Baker S."/>
            <person name="Barry K."/>
            <person name="Bills G."/>
            <person name="Bluhm B."/>
            <person name="Cannon C."/>
            <person name="Castanera R."/>
            <person name="Culley D."/>
            <person name="Daum C."/>
            <person name="Ezra D."/>
            <person name="Gonzalez J."/>
            <person name="Henrissat B."/>
            <person name="Kuo A."/>
            <person name="Liang C."/>
            <person name="Lipzen A."/>
            <person name="Lutzoni F."/>
            <person name="Magnuson J."/>
            <person name="Mondo S."/>
            <person name="Nolan M."/>
            <person name="Ohm R."/>
            <person name="Pangilinan J."/>
            <person name="Park H.-J."/>
            <person name="Ramirez L."/>
            <person name="Alfaro M."/>
            <person name="Sun H."/>
            <person name="Tritt A."/>
            <person name="Yoshinaga Y."/>
            <person name="Zwiers L.-H."/>
            <person name="Turgeon B."/>
            <person name="Goodwin S."/>
            <person name="Spatafora J."/>
            <person name="Crous P."/>
            <person name="Grigoriev I."/>
        </authorList>
    </citation>
    <scope>NUCLEOTIDE SEQUENCE</scope>
    <source>
        <strain evidence="28">HMLAC05119</strain>
    </source>
</reference>
<dbReference type="GO" id="GO:0005524">
    <property type="term" value="F:ATP binding"/>
    <property type="evidence" value="ECO:0007669"/>
    <property type="project" value="UniProtKB-UniRule"/>
</dbReference>
<dbReference type="EMBL" id="ML979140">
    <property type="protein sequence ID" value="KAF1912571.1"/>
    <property type="molecule type" value="Genomic_DNA"/>
</dbReference>
<dbReference type="GO" id="GO:0006897">
    <property type="term" value="P:endocytosis"/>
    <property type="evidence" value="ECO:0007669"/>
    <property type="project" value="TreeGrafter"/>
</dbReference>
<feature type="domain" description="TH1" evidence="27">
    <location>
        <begin position="1747"/>
        <end position="1937"/>
    </location>
</feature>
<dbReference type="FunFam" id="1.20.5.4820:FF:000004">
    <property type="entry name" value="Myosin IE"/>
    <property type="match status" value="1"/>
</dbReference>
<feature type="compositionally biased region" description="Low complexity" evidence="23">
    <location>
        <begin position="2148"/>
        <end position="2160"/>
    </location>
</feature>
<dbReference type="FunFam" id="1.10.510.10:FF:000762">
    <property type="entry name" value="Serine/threonine-protein kinase"/>
    <property type="match status" value="1"/>
</dbReference>
<feature type="compositionally biased region" description="Pro residues" evidence="23">
    <location>
        <begin position="2030"/>
        <end position="2047"/>
    </location>
</feature>
<evidence type="ECO:0000256" key="21">
    <source>
        <dbReference type="PROSITE-ProRule" id="PRU00782"/>
    </source>
</evidence>
<dbReference type="PROSITE" id="PS00107">
    <property type="entry name" value="PROTEIN_KINASE_ATP"/>
    <property type="match status" value="1"/>
</dbReference>
<dbReference type="Gene3D" id="1.20.120.720">
    <property type="entry name" value="Myosin VI head, motor domain, U50 subdomain"/>
    <property type="match status" value="1"/>
</dbReference>
<dbReference type="InterPro" id="IPR036947">
    <property type="entry name" value="POLO_box_dom_sf"/>
</dbReference>
<name>A0A6A5QAC9_AMPQU</name>
<dbReference type="GO" id="GO:0016459">
    <property type="term" value="C:myosin complex"/>
    <property type="evidence" value="ECO:0007669"/>
    <property type="project" value="UniProtKB-KW"/>
</dbReference>
<dbReference type="CDD" id="cd13118">
    <property type="entry name" value="POLO_box_1"/>
    <property type="match status" value="1"/>
</dbReference>
<dbReference type="SUPFAM" id="SSF50044">
    <property type="entry name" value="SH3-domain"/>
    <property type="match status" value="1"/>
</dbReference>
<evidence type="ECO:0000256" key="6">
    <source>
        <dbReference type="ARBA" id="ARBA00022527"/>
    </source>
</evidence>
<dbReference type="InterPro" id="IPR036072">
    <property type="entry name" value="MYSc_Myo1"/>
</dbReference>
<dbReference type="InterPro" id="IPR033701">
    <property type="entry name" value="POLO_box_1"/>
</dbReference>
<dbReference type="FunFam" id="1.20.58.530:FF:000007">
    <property type="entry name" value="Myosin IE"/>
    <property type="match status" value="1"/>
</dbReference>
<keyword evidence="12 28" id="KW-0378">Hydrolase</keyword>
<evidence type="ECO:0000256" key="10">
    <source>
        <dbReference type="ARBA" id="ARBA00022741"/>
    </source>
</evidence>
<keyword evidence="11" id="KW-0418">Kinase</keyword>
<feature type="region of interest" description="Disordered" evidence="23">
    <location>
        <begin position="1"/>
        <end position="22"/>
    </location>
</feature>
<keyword evidence="4 20" id="KW-0728">SH3 domain</keyword>
<dbReference type="GO" id="GO:0004674">
    <property type="term" value="F:protein serine/threonine kinase activity"/>
    <property type="evidence" value="ECO:0007669"/>
    <property type="project" value="UniProtKB-KW"/>
</dbReference>
<feature type="domain" description="SH3" evidence="24">
    <location>
        <begin position="2046"/>
        <end position="2107"/>
    </location>
</feature>
<evidence type="ECO:0000256" key="5">
    <source>
        <dbReference type="ARBA" id="ARBA00022490"/>
    </source>
</evidence>
<comment type="subcellular location">
    <subcellularLocation>
        <location evidence="1">Cytoplasm</location>
        <location evidence="1">Cytoskeleton</location>
        <location evidence="1">Actin patch</location>
    </subcellularLocation>
</comment>
<evidence type="ECO:0000256" key="2">
    <source>
        <dbReference type="ARBA" id="ARBA00008314"/>
    </source>
</evidence>
<keyword evidence="15 21" id="KW-0505">Motor protein</keyword>
<proteinExistence type="inferred from homology"/>
<evidence type="ECO:0000256" key="23">
    <source>
        <dbReference type="SAM" id="MobiDB-lite"/>
    </source>
</evidence>
<evidence type="ECO:0000256" key="9">
    <source>
        <dbReference type="ARBA" id="ARBA00022737"/>
    </source>
</evidence>
<dbReference type="CDD" id="cd01378">
    <property type="entry name" value="MYSc_Myo1"/>
    <property type="match status" value="1"/>
</dbReference>
<dbReference type="FunFam" id="1.10.10.820:FF:000001">
    <property type="entry name" value="Myosin heavy chain"/>
    <property type="match status" value="1"/>
</dbReference>
<feature type="compositionally biased region" description="Polar residues" evidence="23">
    <location>
        <begin position="2016"/>
        <end position="2025"/>
    </location>
</feature>
<evidence type="ECO:0000313" key="29">
    <source>
        <dbReference type="Proteomes" id="UP000800096"/>
    </source>
</evidence>
<keyword evidence="14 21" id="KW-0518">Myosin</keyword>
<evidence type="ECO:0000256" key="19">
    <source>
        <dbReference type="ARBA" id="ARBA00032645"/>
    </source>
</evidence>
<evidence type="ECO:0000256" key="22">
    <source>
        <dbReference type="PROSITE-ProRule" id="PRU10141"/>
    </source>
</evidence>
<evidence type="ECO:0000256" key="16">
    <source>
        <dbReference type="ARBA" id="ARBA00023203"/>
    </source>
</evidence>
<dbReference type="Gene3D" id="2.30.30.40">
    <property type="entry name" value="SH3 Domains"/>
    <property type="match status" value="1"/>
</dbReference>
<keyword evidence="17" id="KW-0206">Cytoskeleton</keyword>
<dbReference type="CDD" id="cd13117">
    <property type="entry name" value="POLO_box_2"/>
    <property type="match status" value="1"/>
</dbReference>
<keyword evidence="29" id="KW-1185">Reference proteome</keyword>
<keyword evidence="6" id="KW-0723">Serine/threonine-protein kinase</keyword>
<evidence type="ECO:0000259" key="27">
    <source>
        <dbReference type="PROSITE" id="PS51757"/>
    </source>
</evidence>
<evidence type="ECO:0000256" key="4">
    <source>
        <dbReference type="ARBA" id="ARBA00022443"/>
    </source>
</evidence>
<dbReference type="GO" id="GO:0005886">
    <property type="term" value="C:plasma membrane"/>
    <property type="evidence" value="ECO:0007669"/>
    <property type="project" value="TreeGrafter"/>
</dbReference>
<dbReference type="SUPFAM" id="SSF56112">
    <property type="entry name" value="Protein kinase-like (PK-like)"/>
    <property type="match status" value="1"/>
</dbReference>
<comment type="similarity">
    <text evidence="2 21">Belongs to the TRAFAC class myosin-kinesin ATPase superfamily. Myosin family.</text>
</comment>
<evidence type="ECO:0000256" key="18">
    <source>
        <dbReference type="ARBA" id="ARBA00029665"/>
    </source>
</evidence>
<evidence type="ECO:0000259" key="24">
    <source>
        <dbReference type="PROSITE" id="PS50002"/>
    </source>
</evidence>
<dbReference type="PROSITE" id="PS00108">
    <property type="entry name" value="PROTEIN_KINASE_ST"/>
    <property type="match status" value="1"/>
</dbReference>
<feature type="domain" description="Protein kinase" evidence="25">
    <location>
        <begin position="23"/>
        <end position="289"/>
    </location>
</feature>
<dbReference type="Gene3D" id="1.20.58.530">
    <property type="match status" value="1"/>
</dbReference>
<dbReference type="Pfam" id="PF00069">
    <property type="entry name" value="Pkinase"/>
    <property type="match status" value="1"/>
</dbReference>
<keyword evidence="8" id="KW-0808">Transferase</keyword>
<keyword evidence="10 21" id="KW-0547">Nucleotide-binding</keyword>
<dbReference type="Pfam" id="PF00018">
    <property type="entry name" value="SH3_1"/>
    <property type="match status" value="1"/>
</dbReference>
<evidence type="ECO:0000256" key="17">
    <source>
        <dbReference type="ARBA" id="ARBA00023212"/>
    </source>
</evidence>
<dbReference type="Gene3D" id="1.10.510.10">
    <property type="entry name" value="Transferase(Phosphotransferase) domain 1"/>
    <property type="match status" value="1"/>
</dbReference>
<feature type="region of interest" description="Disordered" evidence="23">
    <location>
        <begin position="393"/>
        <end position="501"/>
    </location>
</feature>
<dbReference type="Pfam" id="PF00063">
    <property type="entry name" value="Myosin_head"/>
    <property type="match status" value="1"/>
</dbReference>
<evidence type="ECO:0000256" key="7">
    <source>
        <dbReference type="ARBA" id="ARBA00022553"/>
    </source>
</evidence>
<dbReference type="PROSITE" id="PS51456">
    <property type="entry name" value="MYOSIN_MOTOR"/>
    <property type="match status" value="1"/>
</dbReference>
<keyword evidence="9" id="KW-0677">Repeat</keyword>
<dbReference type="InterPro" id="IPR036028">
    <property type="entry name" value="SH3-like_dom_sf"/>
</dbReference>
<dbReference type="PROSITE" id="PS50011">
    <property type="entry name" value="PROTEIN_KINASE_DOM"/>
    <property type="match status" value="1"/>
</dbReference>
<feature type="region of interest" description="Disordered" evidence="23">
    <location>
        <begin position="2104"/>
        <end position="2194"/>
    </location>
</feature>
<feature type="compositionally biased region" description="Low complexity" evidence="23">
    <location>
        <begin position="1986"/>
        <end position="2005"/>
    </location>
</feature>
<evidence type="ECO:0000313" key="28">
    <source>
        <dbReference type="EMBL" id="KAF1912571.1"/>
    </source>
</evidence>
<feature type="compositionally biased region" description="Pro residues" evidence="23">
    <location>
        <begin position="2109"/>
        <end position="2133"/>
    </location>
</feature>
<evidence type="ECO:0000256" key="8">
    <source>
        <dbReference type="ARBA" id="ARBA00022679"/>
    </source>
</evidence>
<dbReference type="OrthoDB" id="6108017at2759"/>
<dbReference type="GO" id="GO:0030479">
    <property type="term" value="C:actin cortical patch"/>
    <property type="evidence" value="ECO:0007669"/>
    <property type="project" value="UniProtKB-SubCell"/>
</dbReference>
<dbReference type="Gene3D" id="1.20.5.4820">
    <property type="match status" value="1"/>
</dbReference>
<feature type="region of interest" description="Actin-binding" evidence="21">
    <location>
        <begin position="1562"/>
        <end position="1584"/>
    </location>
</feature>
<dbReference type="InterPro" id="IPR000719">
    <property type="entry name" value="Prot_kinase_dom"/>
</dbReference>
<feature type="compositionally biased region" description="Polar residues" evidence="23">
    <location>
        <begin position="948"/>
        <end position="964"/>
    </location>
</feature>
<evidence type="ECO:0000256" key="13">
    <source>
        <dbReference type="ARBA" id="ARBA00022840"/>
    </source>
</evidence>
<dbReference type="PANTHER" id="PTHR13140:SF837">
    <property type="entry name" value="MYOSIN-3-RELATED"/>
    <property type="match status" value="1"/>
</dbReference>
<feature type="region of interest" description="Disordered" evidence="23">
    <location>
        <begin position="1913"/>
        <end position="2055"/>
    </location>
</feature>
<dbReference type="PRINTS" id="PR00193">
    <property type="entry name" value="MYOSINHEAVY"/>
</dbReference>
<dbReference type="Proteomes" id="UP000800096">
    <property type="component" value="Unassembled WGS sequence"/>
</dbReference>
<dbReference type="InterPro" id="IPR027417">
    <property type="entry name" value="P-loop_NTPase"/>
</dbReference>
<dbReference type="Gene3D" id="3.40.850.10">
    <property type="entry name" value="Kinesin motor domain"/>
    <property type="match status" value="1"/>
</dbReference>
<feature type="compositionally biased region" description="Basic and acidic residues" evidence="23">
    <location>
        <begin position="451"/>
        <end position="461"/>
    </location>
</feature>
<evidence type="ECO:0000256" key="11">
    <source>
        <dbReference type="ARBA" id="ARBA00022777"/>
    </source>
</evidence>
<dbReference type="PROSITE" id="PS51757">
    <property type="entry name" value="TH1"/>
    <property type="match status" value="1"/>
</dbReference>
<dbReference type="GO" id="GO:0001411">
    <property type="term" value="C:hyphal tip"/>
    <property type="evidence" value="ECO:0007669"/>
    <property type="project" value="UniProtKB-ARBA"/>
</dbReference>
<dbReference type="InterPro" id="IPR001452">
    <property type="entry name" value="SH3_domain"/>
</dbReference>
<dbReference type="GO" id="GO:0016787">
    <property type="term" value="F:hydrolase activity"/>
    <property type="evidence" value="ECO:0007669"/>
    <property type="project" value="UniProtKB-KW"/>
</dbReference>
<feature type="binding site" evidence="22">
    <location>
        <position position="56"/>
    </location>
    <ligand>
        <name>ATP</name>
        <dbReference type="ChEBI" id="CHEBI:30616"/>
    </ligand>
</feature>
<dbReference type="PANTHER" id="PTHR13140">
    <property type="entry name" value="MYOSIN"/>
    <property type="match status" value="1"/>
</dbReference>
<sequence length="2194" mass="243680">MSTSSIHADAPPELVRDPEGLQYETGPQLGKGGFAICHRGKLLGHDHLGSSTVALKIVRSKMEPPKLAQKFVTELQIHSKLSHPNIVEFFRAFSFESSTYVVLELCENGSLADAIKKRKYFTMPEVRRFMIQTCGAVKYLHQRNIVHRDLKTGNLFLDRDMNVKVGDFGLAALLVSQSDYGAIRRTTMCGTPNYLAPEVLEKTGKGHDEKVDLWAIGIMMYTLAVGRAPFHAAKREDIYRKLKARQYNWPDLAKCANEITDDLRDVVSLLLVHEDERPTPDQIVAHPFFKLGYVPLQLESACTARIPKWPKNKPPTASAIKRGYTDEWWEMCKASAVGEYEPGKAFGAYGSRRNKTVAKDCQKEIEAGKQPNIPFAKDCVYVPFPARVQWPQQSTGGLSEISEEKESSSEGQALADTTANDRPKGRLPRASRKEQPMPTLKENVEPVEEAEAPKRVLDKRPTRLRAVRKVSNPDRATAPTSAVPAPLRVPRDPKTTTRARMAKDDVKEIPRAAETGLPDLPPLRIVKTTVRATVQPVEEMERAPASTTSRNPPRVRTLSAEMPASDPVSVLARLHVFRDNLARALDKKPTKSRREQPSHLPFVSKWVDYSRRYGIGYVLDDGNVGTLLTAHDQYPVTIAFAADGYSHLKKAGKNREQAKNVDLTFYTTLKTGRGLTRIEMLDAKRFEEIRTVWHKFGKYMCSSIGEDDAPIRKDPQRVNFVKFYQRLGHVGAWGFEDGSFQFNFPDHTKLVLSPDAGTCRFLCLPIEATSLLEDGASLPWKYVKARSNLQGSLQQLLYGSADRADSYKEQTEGNLLRLKIEFIHNLVAEWCQQGGLGCLIEPKDHVWTGPQLEETKRMDWASVGRYGGPRAQQGRWRTLFIAQRLRAMPKLKICVPTVMVRWGIQHSTHSPPSPSPSPFSCPAAAHSGSAAHTTPPSTDSGHHVRSQLGISHGTSNPGAKTQSACAHADRSAGQAVSKRAGRKKEAAGGGQHKAQFAKKAVFESTKKKEVGVSDLTLISKVSNEAINDNLRKRFENGEIYTYIGHVLVSVNPFRDLGIYTDQVLDGYKGKNRLEVPPHVFAIAESSYYNMNAYKENQCVIISGESGAGKTEAAKRLMQYIASVSGGSNSSIQEIKDMVLATNPLLESFGNAKTLRNNNSSRFGKYLEIHFNAQGEPVGANINNYLLEKSRVVGQIMNERNFHIFYQFTKAASSQYREIFGLQQPQSYLYTSRSKCYDVQGIDDHAEFKDTLNAMKVIGLPQAEQDNIFRMLAAILWLGNVSFQEDDSGNAAIVDQSVVDFVAYLLEVDSAHVNKALTIRVMETSRGGRRGSVYDVPLNIAQAGSVRDALSKGIYFNLFDWIVQRVNVSLAARGATAHSIGILDIYGFEIFERNSFEQLCINYVNEKLQQIFIQLTLKAEQEEYEREQIKWTPIKYFDNKVVCELIEEKRPPGVFAALNDACATAHADPTAADQTFVQRLNALSSNPNFQPRQGQFVIKHYAGDVSYAIDGMTDKNKDQMLNDLLNLLGNSANTFIHTLFPNQVDQNNKRRPPTAGDKIKASANDLVTTLMQARPSYIRTIKPNENKSPKEYNEPNVLHQIKYLGLQENVRIRRAGFASRQTFDKFVERFFLLSPKCSYAGEYTWTGDYETGAKQILKDTNIPAEEFQMGVTKVFIKTPETLFALETMRDRYWHNMAIRIQRAWRNYLRYRTECAIRIQRFWRRLNGGKEFIELRDQGHKILQGRKERRRYSLVGYRRFMGDYLGIGNKSGPGEVIANAIGISGSEEVPFSCRAELLVSKLGRSSKPEPRTLVLTKRNVYLVKQVLVNRQVQIQAERTIPVGAIKFVSCSTLKDDWFSIGAGSPQEPDPLVNCIFKTEFFTHLSNILRGSLNLKIGETIEYNKKPGKPAQVKVIKDTTVPRDDLYKSGTVHTGPGEPPNSMSKPTPKGRQIAAKPITKGKLLRPGGPGGGPTKLASRPAQPRPVPTPAAAQPRPVPAVAPVATQQPRPVPQPVAALSNGTGHTRTASAGRVPPPPPPPGPPAAPPAPKEPTYKALYDFAGQSAGELSIRKDEIILVTQKENNGWWLASRLDKSASGWAPSAYLEEVKSAAPPPPPPPPARPANGKPKPPAPPSKRPANRKPAPDSARDSGYSGSGVSVESGGPRDSGGSIAGGLAEALRQRQAAMQGRQRGEEDW</sequence>
<dbReference type="InterPro" id="IPR008271">
    <property type="entry name" value="Ser/Thr_kinase_AS"/>
</dbReference>
<dbReference type="InterPro" id="IPR017441">
    <property type="entry name" value="Protein_kinase_ATP_BS"/>
</dbReference>
<evidence type="ECO:0000259" key="25">
    <source>
        <dbReference type="PROSITE" id="PS50011"/>
    </source>
</evidence>
<keyword evidence="16 21" id="KW-0009">Actin-binding</keyword>
<dbReference type="Gene3D" id="3.30.1120.30">
    <property type="entry name" value="POLO box domain"/>
    <property type="match status" value="2"/>
</dbReference>
<dbReference type="Gene3D" id="1.10.10.820">
    <property type="match status" value="1"/>
</dbReference>
<dbReference type="InterPro" id="IPR011009">
    <property type="entry name" value="Kinase-like_dom_sf"/>
</dbReference>
<dbReference type="SMART" id="SM00220">
    <property type="entry name" value="S_TKc"/>
    <property type="match status" value="1"/>
</dbReference>
<dbReference type="SMART" id="SM00326">
    <property type="entry name" value="SH3"/>
    <property type="match status" value="1"/>
</dbReference>
<dbReference type="GO" id="GO:0030428">
    <property type="term" value="C:cell septum"/>
    <property type="evidence" value="ECO:0007669"/>
    <property type="project" value="UniProtKB-ARBA"/>
</dbReference>
<dbReference type="GO" id="GO:0051015">
    <property type="term" value="F:actin filament binding"/>
    <property type="evidence" value="ECO:0007669"/>
    <property type="project" value="TreeGrafter"/>
</dbReference>
<keyword evidence="7" id="KW-0597">Phosphoprotein</keyword>
<dbReference type="InterPro" id="IPR001609">
    <property type="entry name" value="Myosin_head_motor_dom-like"/>
</dbReference>
<feature type="compositionally biased region" description="Basic and acidic residues" evidence="23">
    <location>
        <begin position="489"/>
        <end position="501"/>
    </location>
</feature>
<dbReference type="Pfam" id="PF06017">
    <property type="entry name" value="Myosin_TH1"/>
    <property type="match status" value="1"/>
</dbReference>
<dbReference type="GO" id="GO:0000146">
    <property type="term" value="F:microfilament motor activity"/>
    <property type="evidence" value="ECO:0007669"/>
    <property type="project" value="TreeGrafter"/>
</dbReference>
<dbReference type="GO" id="GO:0007015">
    <property type="term" value="P:actin filament organization"/>
    <property type="evidence" value="ECO:0007669"/>
    <property type="project" value="TreeGrafter"/>
</dbReference>
<evidence type="ECO:0000256" key="1">
    <source>
        <dbReference type="ARBA" id="ARBA00004134"/>
    </source>
</evidence>
<dbReference type="SMART" id="SM00242">
    <property type="entry name" value="MYSc"/>
    <property type="match status" value="1"/>
</dbReference>
<feature type="region of interest" description="Disordered" evidence="23">
    <location>
        <begin position="906"/>
        <end position="992"/>
    </location>
</feature>
<dbReference type="GO" id="GO:0051666">
    <property type="term" value="P:actin cortical patch localization"/>
    <property type="evidence" value="ECO:0007669"/>
    <property type="project" value="TreeGrafter"/>
</dbReference>
<dbReference type="SUPFAM" id="SSF52540">
    <property type="entry name" value="P-loop containing nucleoside triphosphate hydrolases"/>
    <property type="match status" value="1"/>
</dbReference>
<feature type="binding site" evidence="21">
    <location>
        <begin position="1103"/>
        <end position="1110"/>
    </location>
    <ligand>
        <name>ATP</name>
        <dbReference type="ChEBI" id="CHEBI:30616"/>
    </ligand>
</feature>
<keyword evidence="13 21" id="KW-0067">ATP-binding</keyword>
<keyword evidence="5" id="KW-0963">Cytoplasm</keyword>
<dbReference type="InterPro" id="IPR036961">
    <property type="entry name" value="Kinesin_motor_dom_sf"/>
</dbReference>